<name>A0A1F8DTA1_9BACT</name>
<sequence>MSVIDKKTLEHLAELARIELNEGEEEKLLKDLKNILGYFNELKELNTEGVEPLSGGVAEVNVFRDDVPDLPSEASAQAGRASDTGKGKNQFPEVEKGYLKVPPVFE</sequence>
<dbReference type="PANTHER" id="PTHR15004">
    <property type="entry name" value="GLUTAMYL-TRNA(GLN) AMIDOTRANSFERASE SUBUNIT C, MITOCHONDRIAL"/>
    <property type="match status" value="1"/>
</dbReference>
<dbReference type="GO" id="GO:0050567">
    <property type="term" value="F:glutaminyl-tRNA synthase (glutamine-hydrolyzing) activity"/>
    <property type="evidence" value="ECO:0007669"/>
    <property type="project" value="UniProtKB-UniRule"/>
</dbReference>
<keyword evidence="1" id="KW-0436">Ligase</keyword>
<dbReference type="STRING" id="1802557.A3A20_00465"/>
<evidence type="ECO:0000313" key="3">
    <source>
        <dbReference type="EMBL" id="OGM91055.1"/>
    </source>
</evidence>
<dbReference type="Pfam" id="PF02686">
    <property type="entry name" value="GatC"/>
    <property type="match status" value="1"/>
</dbReference>
<reference evidence="3 4" key="1">
    <citation type="journal article" date="2016" name="Nat. Commun.">
        <title>Thousands of microbial genomes shed light on interconnected biogeochemical processes in an aquifer system.</title>
        <authorList>
            <person name="Anantharaman K."/>
            <person name="Brown C.T."/>
            <person name="Hug L.A."/>
            <person name="Sharon I."/>
            <person name="Castelle C.J."/>
            <person name="Probst A.J."/>
            <person name="Thomas B.C."/>
            <person name="Singh A."/>
            <person name="Wilkins M.J."/>
            <person name="Karaoz U."/>
            <person name="Brodie E.L."/>
            <person name="Williams K.H."/>
            <person name="Hubbard S.S."/>
            <person name="Banfield J.F."/>
        </authorList>
    </citation>
    <scope>NUCLEOTIDE SEQUENCE [LARGE SCALE GENOMIC DNA]</scope>
</reference>
<comment type="similarity">
    <text evidence="1">Belongs to the GatC family.</text>
</comment>
<dbReference type="EMBL" id="MGIR01000004">
    <property type="protein sequence ID" value="OGM91055.1"/>
    <property type="molecule type" value="Genomic_DNA"/>
</dbReference>
<dbReference type="HAMAP" id="MF_00122">
    <property type="entry name" value="GatC"/>
    <property type="match status" value="1"/>
</dbReference>
<dbReference type="InterPro" id="IPR003837">
    <property type="entry name" value="GatC"/>
</dbReference>
<dbReference type="AlphaFoldDB" id="A0A1F8DTA1"/>
<dbReference type="Gene3D" id="1.10.20.60">
    <property type="entry name" value="Glu-tRNAGln amidotransferase C subunit, N-terminal domain"/>
    <property type="match status" value="1"/>
</dbReference>
<dbReference type="EC" id="6.3.5.-" evidence="1"/>
<dbReference type="PANTHER" id="PTHR15004:SF0">
    <property type="entry name" value="GLUTAMYL-TRNA(GLN) AMIDOTRANSFERASE SUBUNIT C, MITOCHONDRIAL"/>
    <property type="match status" value="1"/>
</dbReference>
<keyword evidence="1" id="KW-0547">Nucleotide-binding</keyword>
<dbReference type="NCBIfam" id="TIGR00135">
    <property type="entry name" value="gatC"/>
    <property type="match status" value="1"/>
</dbReference>
<dbReference type="SUPFAM" id="SSF141000">
    <property type="entry name" value="Glu-tRNAGln amidotransferase C subunit"/>
    <property type="match status" value="1"/>
</dbReference>
<organism evidence="3 4">
    <name type="scientific">Candidatus Wolfebacteria bacterium RIFCSPLOWO2_01_FULL_45_19</name>
    <dbReference type="NCBI Taxonomy" id="1802557"/>
    <lineage>
        <taxon>Bacteria</taxon>
        <taxon>Candidatus Wolfeibacteriota</taxon>
    </lineage>
</organism>
<dbReference type="GO" id="GO:0050566">
    <property type="term" value="F:asparaginyl-tRNA synthase (glutamine-hydrolyzing) activity"/>
    <property type="evidence" value="ECO:0007669"/>
    <property type="project" value="RHEA"/>
</dbReference>
<gene>
    <name evidence="1" type="primary">gatC</name>
    <name evidence="3" type="ORF">A3A20_00465</name>
</gene>
<protein>
    <recommendedName>
        <fullName evidence="1">Aspartyl/glutamyl-tRNA(Asn/Gln) amidotransferase subunit C</fullName>
        <shortName evidence="1">Asp/Glu-ADT subunit C</shortName>
        <ecNumber evidence="1">6.3.5.-</ecNumber>
    </recommendedName>
</protein>
<proteinExistence type="inferred from homology"/>
<feature type="region of interest" description="Disordered" evidence="2">
    <location>
        <begin position="68"/>
        <end position="95"/>
    </location>
</feature>
<evidence type="ECO:0000256" key="2">
    <source>
        <dbReference type="SAM" id="MobiDB-lite"/>
    </source>
</evidence>
<dbReference type="InterPro" id="IPR036113">
    <property type="entry name" value="Asp/Glu-ADT_sf_sub_c"/>
</dbReference>
<dbReference type="GO" id="GO:0006412">
    <property type="term" value="P:translation"/>
    <property type="evidence" value="ECO:0007669"/>
    <property type="project" value="UniProtKB-UniRule"/>
</dbReference>
<comment type="catalytic activity">
    <reaction evidence="1">
        <text>L-glutamyl-tRNA(Gln) + L-glutamine + ATP + H2O = L-glutaminyl-tRNA(Gln) + L-glutamate + ADP + phosphate + H(+)</text>
        <dbReference type="Rhea" id="RHEA:17521"/>
        <dbReference type="Rhea" id="RHEA-COMP:9681"/>
        <dbReference type="Rhea" id="RHEA-COMP:9684"/>
        <dbReference type="ChEBI" id="CHEBI:15377"/>
        <dbReference type="ChEBI" id="CHEBI:15378"/>
        <dbReference type="ChEBI" id="CHEBI:29985"/>
        <dbReference type="ChEBI" id="CHEBI:30616"/>
        <dbReference type="ChEBI" id="CHEBI:43474"/>
        <dbReference type="ChEBI" id="CHEBI:58359"/>
        <dbReference type="ChEBI" id="CHEBI:78520"/>
        <dbReference type="ChEBI" id="CHEBI:78521"/>
        <dbReference type="ChEBI" id="CHEBI:456216"/>
    </reaction>
</comment>
<comment type="function">
    <text evidence="1">Allows the formation of correctly charged Asn-tRNA(Asn) or Gln-tRNA(Gln) through the transamidation of misacylated Asp-tRNA(Asn) or Glu-tRNA(Gln) in organisms which lack either or both of asparaginyl-tRNA or glutaminyl-tRNA synthetases. The reaction takes place in the presence of glutamine and ATP through an activated phospho-Asp-tRNA(Asn) or phospho-Glu-tRNA(Gln).</text>
</comment>
<comment type="caution">
    <text evidence="3">The sequence shown here is derived from an EMBL/GenBank/DDBJ whole genome shotgun (WGS) entry which is preliminary data.</text>
</comment>
<accession>A0A1F8DTA1</accession>
<keyword evidence="1" id="KW-0067">ATP-binding</keyword>
<dbReference type="GO" id="GO:0005524">
    <property type="term" value="F:ATP binding"/>
    <property type="evidence" value="ECO:0007669"/>
    <property type="project" value="UniProtKB-KW"/>
</dbReference>
<keyword evidence="1" id="KW-0648">Protein biosynthesis</keyword>
<dbReference type="GO" id="GO:0006450">
    <property type="term" value="P:regulation of translational fidelity"/>
    <property type="evidence" value="ECO:0007669"/>
    <property type="project" value="InterPro"/>
</dbReference>
<comment type="subunit">
    <text evidence="1">Heterotrimer of A, B and C subunits.</text>
</comment>
<dbReference type="GO" id="GO:0070681">
    <property type="term" value="P:glutaminyl-tRNAGln biosynthesis via transamidation"/>
    <property type="evidence" value="ECO:0007669"/>
    <property type="project" value="TreeGrafter"/>
</dbReference>
<evidence type="ECO:0000256" key="1">
    <source>
        <dbReference type="HAMAP-Rule" id="MF_00122"/>
    </source>
</evidence>
<comment type="catalytic activity">
    <reaction evidence="1">
        <text>L-aspartyl-tRNA(Asn) + L-glutamine + ATP + H2O = L-asparaginyl-tRNA(Asn) + L-glutamate + ADP + phosphate + 2 H(+)</text>
        <dbReference type="Rhea" id="RHEA:14513"/>
        <dbReference type="Rhea" id="RHEA-COMP:9674"/>
        <dbReference type="Rhea" id="RHEA-COMP:9677"/>
        <dbReference type="ChEBI" id="CHEBI:15377"/>
        <dbReference type="ChEBI" id="CHEBI:15378"/>
        <dbReference type="ChEBI" id="CHEBI:29985"/>
        <dbReference type="ChEBI" id="CHEBI:30616"/>
        <dbReference type="ChEBI" id="CHEBI:43474"/>
        <dbReference type="ChEBI" id="CHEBI:58359"/>
        <dbReference type="ChEBI" id="CHEBI:78515"/>
        <dbReference type="ChEBI" id="CHEBI:78516"/>
        <dbReference type="ChEBI" id="CHEBI:456216"/>
    </reaction>
</comment>
<evidence type="ECO:0000313" key="4">
    <source>
        <dbReference type="Proteomes" id="UP000178946"/>
    </source>
</evidence>
<dbReference type="Proteomes" id="UP000178946">
    <property type="component" value="Unassembled WGS sequence"/>
</dbReference>